<dbReference type="PROSITE" id="PS51898">
    <property type="entry name" value="TYR_RECOMBINASE"/>
    <property type="match status" value="1"/>
</dbReference>
<reference evidence="8" key="1">
    <citation type="submission" date="2020-06" db="EMBL/GenBank/DDBJ databases">
        <title>Legume-microbial interactions unlock mineral nutrients during tropical forest succession.</title>
        <authorList>
            <person name="Epihov D.Z."/>
        </authorList>
    </citation>
    <scope>NUCLEOTIDE SEQUENCE [LARGE SCALE GENOMIC DNA]</scope>
    <source>
        <strain evidence="8">Pan2503</strain>
    </source>
</reference>
<dbReference type="Pfam" id="PF00589">
    <property type="entry name" value="Phage_integrase"/>
    <property type="match status" value="1"/>
</dbReference>
<keyword evidence="4" id="KW-0233">DNA recombination</keyword>
<evidence type="ECO:0000259" key="7">
    <source>
        <dbReference type="PROSITE" id="PS51900"/>
    </source>
</evidence>
<name>A0A7V8NVL6_9BACT</name>
<proteinExistence type="inferred from homology"/>
<dbReference type="InterPro" id="IPR011010">
    <property type="entry name" value="DNA_brk_join_enz"/>
</dbReference>
<evidence type="ECO:0000313" key="9">
    <source>
        <dbReference type="Proteomes" id="UP000567293"/>
    </source>
</evidence>
<comment type="caution">
    <text evidence="8">The sequence shown here is derived from an EMBL/GenBank/DDBJ whole genome shotgun (WGS) entry which is preliminary data.</text>
</comment>
<dbReference type="EMBL" id="JACDQQ010002453">
    <property type="protein sequence ID" value="MBA0088339.1"/>
    <property type="molecule type" value="Genomic_DNA"/>
</dbReference>
<feature type="domain" description="Tyr recombinase" evidence="6">
    <location>
        <begin position="101"/>
        <end position="274"/>
    </location>
</feature>
<dbReference type="Gene3D" id="1.10.443.10">
    <property type="entry name" value="Intergrase catalytic core"/>
    <property type="match status" value="1"/>
</dbReference>
<keyword evidence="3 5" id="KW-0238">DNA-binding</keyword>
<evidence type="ECO:0000256" key="1">
    <source>
        <dbReference type="ARBA" id="ARBA00008857"/>
    </source>
</evidence>
<dbReference type="InterPro" id="IPR010998">
    <property type="entry name" value="Integrase_recombinase_N"/>
</dbReference>
<sequence>MTKPISPLRQRMIDDMTMRNLSPSTQETYIRAVAQFSTFHRRSPDKLGVEHLREYHLHLVSRGLSANSICVKMSALRFFYRTTLRRPAIAGQIPMPRRLDYLPTVLAREEVEHLLKAVADLKLRTALITIYSAGLRISEAIRLTARDIDSARMVICVRQGKGGQDRYTVLSKQLLGILRAYWHRTRPPHWLFPGRNPSRPVTKRALQLACRRAAAAAGLSKSVTVHTLRHSFATHLLEQGVDIRVIQDLLGHRHIKSTVGYARVAIDMIRQVQSPLELLNMAATAPD</sequence>
<dbReference type="InterPro" id="IPR050090">
    <property type="entry name" value="Tyrosine_recombinase_XerCD"/>
</dbReference>
<evidence type="ECO:0000313" key="8">
    <source>
        <dbReference type="EMBL" id="MBA0088339.1"/>
    </source>
</evidence>
<keyword evidence="2" id="KW-0229">DNA integration</keyword>
<dbReference type="GO" id="GO:0015074">
    <property type="term" value="P:DNA integration"/>
    <property type="evidence" value="ECO:0007669"/>
    <property type="project" value="UniProtKB-KW"/>
</dbReference>
<dbReference type="InterPro" id="IPR044068">
    <property type="entry name" value="CB"/>
</dbReference>
<evidence type="ECO:0000256" key="2">
    <source>
        <dbReference type="ARBA" id="ARBA00022908"/>
    </source>
</evidence>
<dbReference type="GO" id="GO:0003677">
    <property type="term" value="F:DNA binding"/>
    <property type="evidence" value="ECO:0007669"/>
    <property type="project" value="UniProtKB-UniRule"/>
</dbReference>
<dbReference type="InterPro" id="IPR002104">
    <property type="entry name" value="Integrase_catalytic"/>
</dbReference>
<evidence type="ECO:0000256" key="5">
    <source>
        <dbReference type="PROSITE-ProRule" id="PRU01248"/>
    </source>
</evidence>
<dbReference type="PANTHER" id="PTHR30349:SF64">
    <property type="entry name" value="PROPHAGE INTEGRASE INTD-RELATED"/>
    <property type="match status" value="1"/>
</dbReference>
<dbReference type="Gene3D" id="1.10.150.130">
    <property type="match status" value="1"/>
</dbReference>
<comment type="similarity">
    <text evidence="1">Belongs to the 'phage' integrase family.</text>
</comment>
<gene>
    <name evidence="8" type="ORF">HRJ53_25420</name>
</gene>
<dbReference type="PANTHER" id="PTHR30349">
    <property type="entry name" value="PHAGE INTEGRASE-RELATED"/>
    <property type="match status" value="1"/>
</dbReference>
<dbReference type="GO" id="GO:0006310">
    <property type="term" value="P:DNA recombination"/>
    <property type="evidence" value="ECO:0007669"/>
    <property type="project" value="UniProtKB-KW"/>
</dbReference>
<feature type="domain" description="Core-binding (CB)" evidence="7">
    <location>
        <begin position="3"/>
        <end position="84"/>
    </location>
</feature>
<dbReference type="InterPro" id="IPR004107">
    <property type="entry name" value="Integrase_SAM-like_N"/>
</dbReference>
<evidence type="ECO:0000256" key="4">
    <source>
        <dbReference type="ARBA" id="ARBA00023172"/>
    </source>
</evidence>
<evidence type="ECO:0000256" key="3">
    <source>
        <dbReference type="ARBA" id="ARBA00023125"/>
    </source>
</evidence>
<dbReference type="Pfam" id="PF13495">
    <property type="entry name" value="Phage_int_SAM_4"/>
    <property type="match status" value="1"/>
</dbReference>
<accession>A0A7V8NVL6</accession>
<dbReference type="Proteomes" id="UP000567293">
    <property type="component" value="Unassembled WGS sequence"/>
</dbReference>
<keyword evidence="9" id="KW-1185">Reference proteome</keyword>
<evidence type="ECO:0000259" key="6">
    <source>
        <dbReference type="PROSITE" id="PS51898"/>
    </source>
</evidence>
<dbReference type="PROSITE" id="PS51900">
    <property type="entry name" value="CB"/>
    <property type="match status" value="1"/>
</dbReference>
<dbReference type="InterPro" id="IPR013762">
    <property type="entry name" value="Integrase-like_cat_sf"/>
</dbReference>
<dbReference type="AlphaFoldDB" id="A0A7V8NVL6"/>
<protein>
    <submittedName>
        <fullName evidence="8">Site-specific integrase</fullName>
    </submittedName>
</protein>
<organism evidence="8 9">
    <name type="scientific">Candidatus Acidiferrum panamense</name>
    <dbReference type="NCBI Taxonomy" id="2741543"/>
    <lineage>
        <taxon>Bacteria</taxon>
        <taxon>Pseudomonadati</taxon>
        <taxon>Acidobacteriota</taxon>
        <taxon>Terriglobia</taxon>
        <taxon>Candidatus Acidiferrales</taxon>
        <taxon>Candidatus Acidiferrum</taxon>
    </lineage>
</organism>
<dbReference type="SUPFAM" id="SSF56349">
    <property type="entry name" value="DNA breaking-rejoining enzymes"/>
    <property type="match status" value="1"/>
</dbReference>